<dbReference type="Gene3D" id="2.60.120.260">
    <property type="entry name" value="Galactose-binding domain-like"/>
    <property type="match status" value="1"/>
</dbReference>
<sequence length="179" mass="19922">MRARAGLLYLLVHVLARARGQYDLCKSLVSTDEGAVWEHYACQPKAQAMKEYMRIRVEPPGITCGNPPERFCTLVTDHSRKNAAEVSRRGAQKAEVLFTHMGLLAERGSQEQKTGRMSNFASLTAGSAGRPKLFNIDGALNGPASRHPQRARTFSFYILDMTRSGRLAQSALYNRRDPP</sequence>
<keyword evidence="3" id="KW-1185">Reference proteome</keyword>
<organism evidence="2 3">
    <name type="scientific">Labeo rohita</name>
    <name type="common">Indian major carp</name>
    <name type="synonym">Cyprinus rohita</name>
    <dbReference type="NCBI Taxonomy" id="84645"/>
    <lineage>
        <taxon>Eukaryota</taxon>
        <taxon>Metazoa</taxon>
        <taxon>Chordata</taxon>
        <taxon>Craniata</taxon>
        <taxon>Vertebrata</taxon>
        <taxon>Euteleostomi</taxon>
        <taxon>Actinopterygii</taxon>
        <taxon>Neopterygii</taxon>
        <taxon>Teleostei</taxon>
        <taxon>Ostariophysi</taxon>
        <taxon>Cypriniformes</taxon>
        <taxon>Cyprinidae</taxon>
        <taxon>Labeoninae</taxon>
        <taxon>Labeonini</taxon>
        <taxon>Labeo</taxon>
    </lineage>
</organism>
<dbReference type="EMBL" id="JACTAM010000021">
    <property type="protein sequence ID" value="KAI2651624.1"/>
    <property type="molecule type" value="Genomic_DNA"/>
</dbReference>
<dbReference type="Gene3D" id="2.10.25.10">
    <property type="entry name" value="Laminin"/>
    <property type="match status" value="1"/>
</dbReference>
<evidence type="ECO:0000313" key="3">
    <source>
        <dbReference type="Proteomes" id="UP000830375"/>
    </source>
</evidence>
<protein>
    <submittedName>
        <fullName evidence="2">Netrin-G2</fullName>
    </submittedName>
</protein>
<comment type="caution">
    <text evidence="2">The sequence shown here is derived from an EMBL/GenBank/DDBJ whole genome shotgun (WGS) entry which is preliminary data.</text>
</comment>
<gene>
    <name evidence="2" type="ORF">H4Q32_019757</name>
</gene>
<keyword evidence="1" id="KW-0732">Signal</keyword>
<accession>A0ABQ8LLU3</accession>
<feature type="chain" id="PRO_5046739435" evidence="1">
    <location>
        <begin position="21"/>
        <end position="179"/>
    </location>
</feature>
<evidence type="ECO:0000313" key="2">
    <source>
        <dbReference type="EMBL" id="KAI2651624.1"/>
    </source>
</evidence>
<feature type="signal peptide" evidence="1">
    <location>
        <begin position="1"/>
        <end position="20"/>
    </location>
</feature>
<evidence type="ECO:0000256" key="1">
    <source>
        <dbReference type="SAM" id="SignalP"/>
    </source>
</evidence>
<name>A0ABQ8LLU3_LABRO</name>
<reference evidence="2 3" key="1">
    <citation type="submission" date="2022-01" db="EMBL/GenBank/DDBJ databases">
        <title>A high-quality chromosome-level genome assembly of rohu carp, Labeo rohita.</title>
        <authorList>
            <person name="Arick M.A. II"/>
            <person name="Hsu C.-Y."/>
            <person name="Magbanua Z."/>
            <person name="Pechanova O."/>
            <person name="Grover C."/>
            <person name="Miller E."/>
            <person name="Thrash A."/>
            <person name="Ezzel L."/>
            <person name="Alam S."/>
            <person name="Benzie J."/>
            <person name="Hamilton M."/>
            <person name="Karsi A."/>
            <person name="Lawrence M.L."/>
            <person name="Peterson D.G."/>
        </authorList>
    </citation>
    <scope>NUCLEOTIDE SEQUENCE [LARGE SCALE GENOMIC DNA]</scope>
    <source>
        <strain evidence="3">BAU-BD-2019</strain>
        <tissue evidence="2">Blood</tissue>
    </source>
</reference>
<dbReference type="Proteomes" id="UP000830375">
    <property type="component" value="Unassembled WGS sequence"/>
</dbReference>
<proteinExistence type="predicted"/>